<reference evidence="1" key="1">
    <citation type="submission" date="2021-02" db="EMBL/GenBank/DDBJ databases">
        <authorList>
            <person name="Nowell W R."/>
        </authorList>
    </citation>
    <scope>NUCLEOTIDE SEQUENCE</scope>
</reference>
<protein>
    <submittedName>
        <fullName evidence="1">Uncharacterized protein</fullName>
    </submittedName>
</protein>
<accession>A0A813TVY7</accession>
<evidence type="ECO:0000313" key="1">
    <source>
        <dbReference type="EMBL" id="CAF0814753.1"/>
    </source>
</evidence>
<gene>
    <name evidence="1" type="ORF">ZHD862_LOCUS3088</name>
</gene>
<name>A0A813TVY7_9BILA</name>
<dbReference type="PANTHER" id="PTHR31781">
    <property type="entry name" value="UNC80"/>
    <property type="match status" value="1"/>
</dbReference>
<sequence>MPTSISTPSIPLHFLSSQQLPNISHNYSTDIGSSSKAHTSEFLLLATYFDIGIIRTLFSSSWLTDGYLWCLEYLHKRMINISDEILSNALTTGILPIHILRFNSLSMPQINTLNKYNYYKYLENNYFNEQITHNIIEQQCMTTTISNSIKQSTKLLNIPFQYFSEKFSFNKKDNQKDNNNFYKKISKIRYIDEDTIEHLDLASTDRLNSFHVSSSSSSQSSRFHLTDPTLLLFKTSISNNTDTIHQSINSDNSIRKISPTITITNLNTMKTYSISDSEINYKFLEEIEEVNGSNGYINRNGTINFGIILAGIHAVICKENDLKVCELVMNILDVLFGLTVISSAEDEINKKQLSINENNHMTTTDERTNGHIEKWLKQIHAIEDEKFQLALDIILR</sequence>
<dbReference type="GO" id="GO:0005261">
    <property type="term" value="F:monoatomic cation channel activity"/>
    <property type="evidence" value="ECO:0007669"/>
    <property type="project" value="TreeGrafter"/>
</dbReference>
<organism evidence="1 2">
    <name type="scientific">Rotaria sordida</name>
    <dbReference type="NCBI Taxonomy" id="392033"/>
    <lineage>
        <taxon>Eukaryota</taxon>
        <taxon>Metazoa</taxon>
        <taxon>Spiralia</taxon>
        <taxon>Gnathifera</taxon>
        <taxon>Rotifera</taxon>
        <taxon>Eurotatoria</taxon>
        <taxon>Bdelloidea</taxon>
        <taxon>Philodinida</taxon>
        <taxon>Philodinidae</taxon>
        <taxon>Rotaria</taxon>
    </lineage>
</organism>
<dbReference type="GO" id="GO:0055080">
    <property type="term" value="P:monoatomic cation homeostasis"/>
    <property type="evidence" value="ECO:0007669"/>
    <property type="project" value="TreeGrafter"/>
</dbReference>
<comment type="caution">
    <text evidence="1">The sequence shown here is derived from an EMBL/GenBank/DDBJ whole genome shotgun (WGS) entry which is preliminary data.</text>
</comment>
<dbReference type="EMBL" id="CAJNOT010000065">
    <property type="protein sequence ID" value="CAF0814753.1"/>
    <property type="molecule type" value="Genomic_DNA"/>
</dbReference>
<evidence type="ECO:0000313" key="2">
    <source>
        <dbReference type="Proteomes" id="UP000663864"/>
    </source>
</evidence>
<dbReference type="PANTHER" id="PTHR31781:SF1">
    <property type="entry name" value="PROTEIN UNC-80 HOMOLOG"/>
    <property type="match status" value="1"/>
</dbReference>
<dbReference type="AlphaFoldDB" id="A0A813TVY7"/>
<dbReference type="GO" id="GO:0030424">
    <property type="term" value="C:axon"/>
    <property type="evidence" value="ECO:0007669"/>
    <property type="project" value="TreeGrafter"/>
</dbReference>
<dbReference type="Proteomes" id="UP000663864">
    <property type="component" value="Unassembled WGS sequence"/>
</dbReference>
<dbReference type="GO" id="GO:0034703">
    <property type="term" value="C:cation channel complex"/>
    <property type="evidence" value="ECO:0007669"/>
    <property type="project" value="TreeGrafter"/>
</dbReference>
<proteinExistence type="predicted"/>